<name>A0A8J7IZS0_9BACT</name>
<dbReference type="Proteomes" id="UP000636888">
    <property type="component" value="Unassembled WGS sequence"/>
</dbReference>
<accession>A0A8J7IZS0</accession>
<evidence type="ECO:0000313" key="1">
    <source>
        <dbReference type="EMBL" id="MBJ6725627.1"/>
    </source>
</evidence>
<gene>
    <name evidence="1" type="ORF">JFN93_12975</name>
</gene>
<evidence type="ECO:0000313" key="2">
    <source>
        <dbReference type="Proteomes" id="UP000636888"/>
    </source>
</evidence>
<organism evidence="1 2">
    <name type="scientific">Geomesophilobacter sediminis</name>
    <dbReference type="NCBI Taxonomy" id="2798584"/>
    <lineage>
        <taxon>Bacteria</taxon>
        <taxon>Pseudomonadati</taxon>
        <taxon>Thermodesulfobacteriota</taxon>
        <taxon>Desulfuromonadia</taxon>
        <taxon>Geobacterales</taxon>
        <taxon>Geobacteraceae</taxon>
        <taxon>Geomesophilobacter</taxon>
    </lineage>
</organism>
<dbReference type="AlphaFoldDB" id="A0A8J7IZS0"/>
<reference evidence="1" key="1">
    <citation type="submission" date="2020-12" db="EMBL/GenBank/DDBJ databases">
        <title>Geomonas sp. Red875, isolated from river sediment.</title>
        <authorList>
            <person name="Xu Z."/>
            <person name="Zhang Z."/>
            <person name="Masuda Y."/>
            <person name="Itoh H."/>
            <person name="Senoo K."/>
        </authorList>
    </citation>
    <scope>NUCLEOTIDE SEQUENCE</scope>
    <source>
        <strain evidence="1">Red875</strain>
    </source>
</reference>
<comment type="caution">
    <text evidence="1">The sequence shown here is derived from an EMBL/GenBank/DDBJ whole genome shotgun (WGS) entry which is preliminary data.</text>
</comment>
<keyword evidence="2" id="KW-1185">Reference proteome</keyword>
<proteinExistence type="predicted"/>
<protein>
    <submittedName>
        <fullName evidence="1">Uncharacterized protein</fullName>
    </submittedName>
</protein>
<dbReference type="RefSeq" id="WP_199384521.1">
    <property type="nucleotide sequence ID" value="NZ_JAEMHM010000010.1"/>
</dbReference>
<dbReference type="EMBL" id="JAEMHM010000010">
    <property type="protein sequence ID" value="MBJ6725627.1"/>
    <property type="molecule type" value="Genomic_DNA"/>
</dbReference>
<sequence length="139" mass="14995">MFSWLKKKKGPVLSFADNEAAFAHACGIGYRHLLGAVVPALIREDGGRGNDGEHLFLISLAGVGGGMNFWSCTLKEATTYPRPGDLVGFRIVTIASDLPQEASLIGYIACKLEPVFVPHKGWVVSQSYTPTDLKPALHL</sequence>